<proteinExistence type="predicted"/>
<organism evidence="1 2">
    <name type="scientific">Thalictrum thalictroides</name>
    <name type="common">Rue-anemone</name>
    <name type="synonym">Anemone thalictroides</name>
    <dbReference type="NCBI Taxonomy" id="46969"/>
    <lineage>
        <taxon>Eukaryota</taxon>
        <taxon>Viridiplantae</taxon>
        <taxon>Streptophyta</taxon>
        <taxon>Embryophyta</taxon>
        <taxon>Tracheophyta</taxon>
        <taxon>Spermatophyta</taxon>
        <taxon>Magnoliopsida</taxon>
        <taxon>Ranunculales</taxon>
        <taxon>Ranunculaceae</taxon>
        <taxon>Thalictroideae</taxon>
        <taxon>Thalictrum</taxon>
    </lineage>
</organism>
<dbReference type="Proteomes" id="UP000554482">
    <property type="component" value="Unassembled WGS sequence"/>
</dbReference>
<gene>
    <name evidence="1" type="ORF">FRX31_015184</name>
</gene>
<accession>A0A7J6WCX6</accession>
<dbReference type="AlphaFoldDB" id="A0A7J6WCX6"/>
<evidence type="ECO:0000313" key="2">
    <source>
        <dbReference type="Proteomes" id="UP000554482"/>
    </source>
</evidence>
<reference evidence="1 2" key="1">
    <citation type="submission" date="2020-06" db="EMBL/GenBank/DDBJ databases">
        <title>Transcriptomic and genomic resources for Thalictrum thalictroides and T. hernandezii: Facilitating candidate gene discovery in an emerging model plant lineage.</title>
        <authorList>
            <person name="Arias T."/>
            <person name="Riano-Pachon D.M."/>
            <person name="Di Stilio V.S."/>
        </authorList>
    </citation>
    <scope>NUCLEOTIDE SEQUENCE [LARGE SCALE GENOMIC DNA]</scope>
    <source>
        <strain evidence="2">cv. WT478/WT964</strain>
        <tissue evidence="1">Leaves</tissue>
    </source>
</reference>
<keyword evidence="2" id="KW-1185">Reference proteome</keyword>
<feature type="non-terminal residue" evidence="1">
    <location>
        <position position="64"/>
    </location>
</feature>
<evidence type="ECO:0000313" key="1">
    <source>
        <dbReference type="EMBL" id="KAF5195229.1"/>
    </source>
</evidence>
<protein>
    <submittedName>
        <fullName evidence="1">Uncharacterized protein</fullName>
    </submittedName>
</protein>
<name>A0A7J6WCX6_THATH</name>
<comment type="caution">
    <text evidence="1">The sequence shown here is derived from an EMBL/GenBank/DDBJ whole genome shotgun (WGS) entry which is preliminary data.</text>
</comment>
<dbReference type="EMBL" id="JABWDY010017619">
    <property type="protein sequence ID" value="KAF5195229.1"/>
    <property type="molecule type" value="Genomic_DNA"/>
</dbReference>
<sequence length="64" mass="7455">KKKFRTPLSAASGIHFIYLLLLIKDTYDWIQDLSSYPSLSSLERFRSFGSLEIRKCRLGSCLQR</sequence>